<evidence type="ECO:0000313" key="2">
    <source>
        <dbReference type="EMBL" id="WYJ85656.1"/>
    </source>
</evidence>
<keyword evidence="3" id="KW-1185">Reference proteome</keyword>
<dbReference type="EMBL" id="CP147248">
    <property type="protein sequence ID" value="WYJ85656.1"/>
    <property type="molecule type" value="Genomic_DNA"/>
</dbReference>
<evidence type="ECO:0000313" key="3">
    <source>
        <dbReference type="Proteomes" id="UP000195080"/>
    </source>
</evidence>
<gene>
    <name evidence="2" type="ORF">A5866_000733</name>
</gene>
<dbReference type="Gene3D" id="3.40.50.300">
    <property type="entry name" value="P-loop containing nucleotide triphosphate hydrolases"/>
    <property type="match status" value="2"/>
</dbReference>
<sequence length="859" mass="98996">MYKKFMTILTSETVTWRKYQKQLLERLPNYKENQSVHLVVPPGSGKTYLGIEIIRQLNEKTLILVPSLVLKQQWIRTIQTIFLKKTADRSEVSDSIDSLKMNTVETYQTIYSRLKNDPTFFKREKIGVLVLDEAHHLKKSWGEVLLALKIEAPELITVSLTATPPYDADLQEWQQYQLLNGPIDEEIAIPQLIKEQALAPHQDYLYLVSAPTGIVARYEEFMQNQSEIVETIAASTEISNCLLQKDFIQNPIEQEEFIYQFFDVYLSALLFLHLHGYQLEEQHWHMLGVSRSQGEKLSFPTLEKKHMIHLLTYLYDCDPKLSLFTYLESKGWLVQNQLQLFPEFSDRIVNQAPVEKKEAICRILLCEYEKMGRELCGLVLTDFIKKEVLAGKNGELEYGLIPIFDYLVPFFSEDVNLAAVCGEFLIISKEFQTLFSDISIKITEHPYFSEYVVVYSNEQMRSKALTIVTELVDQKAIQLLIGTSSLFGEGWNCPAINTVVLANHSTSFTQTQQLRGRGLRMHKKGKTTNIWHLAVVLPGLDFSKQIDLNRIMKRMGYICGLTFETQPVIESGVERFDLISVSSGKEIAVYNQEMLYWCNEREQLEQRWKQGLEKGNHLTMPLIIRKQAEDKPTTPLLVVKPQAAKYFDKGRLYSGIGIAVLSIAGIFSMIADPILGGMIFGVDGLAILATFNREKVLETYQVYVGKKEWQKEVNHIRHLVLSITETFVELGIFESDALKRITINVSTSECTCYFTQANYQEERLFHTTMKEVLSPIENPRYFIYLKNSEILSVPEIFGRNKKTAMIYQCAINHYFSGKSNLIYSRTLEGRKKLVQAKLVKHTLYRNSLPKEVIQKNIWI</sequence>
<protein>
    <recommendedName>
        <fullName evidence="1">Helicase ATP-binding domain-containing protein</fullName>
    </recommendedName>
</protein>
<dbReference type="InterPro" id="IPR014001">
    <property type="entry name" value="Helicase_ATP-bd"/>
</dbReference>
<dbReference type="SUPFAM" id="SSF52540">
    <property type="entry name" value="P-loop containing nucleoside triphosphate hydrolases"/>
    <property type="match status" value="1"/>
</dbReference>
<reference evidence="3" key="1">
    <citation type="submission" date="2017-05" db="EMBL/GenBank/DDBJ databases">
        <title>The Genome Sequence of EEnterococcus faecalis 9F2_4866.</title>
        <authorList>
            <consortium name="The Broad Institute Genomics Platform"/>
            <consortium name="The Broad Institute Genomic Center for Infectious Diseases"/>
            <person name="Earl A."/>
            <person name="Manson A."/>
            <person name="Schwartman J."/>
            <person name="Gilmore M."/>
            <person name="Abouelleil A."/>
            <person name="Cao P."/>
            <person name="Chapman S."/>
            <person name="Cusick C."/>
            <person name="Shea T."/>
            <person name="Young S."/>
            <person name="Neafsey D."/>
            <person name="Nusbaum C."/>
            <person name="Birren B."/>
        </authorList>
    </citation>
    <scope>NUCLEOTIDE SEQUENCE [LARGE SCALE GENOMIC DNA]</scope>
    <source>
        <strain evidence="3">12C11_DIV0727</strain>
    </source>
</reference>
<name>A0ABZ2T2Q2_9ENTE</name>
<dbReference type="InterPro" id="IPR027417">
    <property type="entry name" value="P-loop_NTPase"/>
</dbReference>
<dbReference type="Pfam" id="PF04851">
    <property type="entry name" value="ResIII"/>
    <property type="match status" value="1"/>
</dbReference>
<reference evidence="2 3" key="2">
    <citation type="submission" date="2024-03" db="EMBL/GenBank/DDBJ databases">
        <title>The Genome Sequence of Enterococcus sp. DIV0727d.</title>
        <authorList>
            <consortium name="The Broad Institute Genomics Platform"/>
            <consortium name="The Broad Institute Microbial Omics Core"/>
            <consortium name="The Broad Institute Genomic Center for Infectious Diseases"/>
            <person name="Earl A."/>
            <person name="Manson A."/>
            <person name="Gilmore M."/>
            <person name="Schwartman J."/>
            <person name="Shea T."/>
            <person name="Abouelleil A."/>
            <person name="Cao P."/>
            <person name="Chapman S."/>
            <person name="Cusick C."/>
            <person name="Young S."/>
            <person name="Neafsey D."/>
            <person name="Nusbaum C."/>
            <person name="Birren B."/>
        </authorList>
    </citation>
    <scope>NUCLEOTIDE SEQUENCE [LARGE SCALE GENOMIC DNA]</scope>
    <source>
        <strain evidence="2 3">12C11_DIV0727</strain>
    </source>
</reference>
<dbReference type="SMART" id="SM00487">
    <property type="entry name" value="DEXDc"/>
    <property type="match status" value="1"/>
</dbReference>
<evidence type="ECO:0000259" key="1">
    <source>
        <dbReference type="PROSITE" id="PS51192"/>
    </source>
</evidence>
<organism evidence="2 3">
    <name type="scientific">Candidatus Enterococcus lemimoniae</name>
    <dbReference type="NCBI Taxonomy" id="1834167"/>
    <lineage>
        <taxon>Bacteria</taxon>
        <taxon>Bacillati</taxon>
        <taxon>Bacillota</taxon>
        <taxon>Bacilli</taxon>
        <taxon>Lactobacillales</taxon>
        <taxon>Enterococcaceae</taxon>
        <taxon>Enterococcus</taxon>
    </lineage>
</organism>
<dbReference type="CDD" id="cd18785">
    <property type="entry name" value="SF2_C"/>
    <property type="match status" value="1"/>
</dbReference>
<dbReference type="PROSITE" id="PS51192">
    <property type="entry name" value="HELICASE_ATP_BIND_1"/>
    <property type="match status" value="1"/>
</dbReference>
<dbReference type="PANTHER" id="PTHR47396">
    <property type="entry name" value="TYPE I RESTRICTION ENZYME ECOKI R PROTEIN"/>
    <property type="match status" value="1"/>
</dbReference>
<dbReference type="Proteomes" id="UP000195080">
    <property type="component" value="Chromosome"/>
</dbReference>
<dbReference type="InterPro" id="IPR050742">
    <property type="entry name" value="Helicase_Restrict-Modif_Enz"/>
</dbReference>
<accession>A0ABZ2T2Q2</accession>
<dbReference type="PANTHER" id="PTHR47396:SF1">
    <property type="entry name" value="ATP-DEPENDENT HELICASE IRC3-RELATED"/>
    <property type="match status" value="1"/>
</dbReference>
<feature type="domain" description="Helicase ATP-binding" evidence="1">
    <location>
        <begin position="27"/>
        <end position="182"/>
    </location>
</feature>
<dbReference type="InterPro" id="IPR006935">
    <property type="entry name" value="Helicase/UvrB_N"/>
</dbReference>
<proteinExistence type="predicted"/>